<evidence type="ECO:0000313" key="4">
    <source>
        <dbReference type="EMBL" id="BBO66139.1"/>
    </source>
</evidence>
<evidence type="ECO:0000259" key="2">
    <source>
        <dbReference type="Pfam" id="PF02481"/>
    </source>
</evidence>
<name>A0A5K7YEI7_9BACT</name>
<proteinExistence type="inferred from homology"/>
<accession>A0A5K7YEI7</accession>
<evidence type="ECO:0000313" key="5">
    <source>
        <dbReference type="Proteomes" id="UP000427906"/>
    </source>
</evidence>
<dbReference type="InterPro" id="IPR010994">
    <property type="entry name" value="RuvA_2-like"/>
</dbReference>
<comment type="similarity">
    <text evidence="1">Belongs to the DprA/Smf family.</text>
</comment>
<dbReference type="EMBL" id="AP021874">
    <property type="protein sequence ID" value="BBO66139.1"/>
    <property type="molecule type" value="Genomic_DNA"/>
</dbReference>
<protein>
    <submittedName>
        <fullName evidence="4">DNA polymerase</fullName>
    </submittedName>
</protein>
<keyword evidence="5" id="KW-1185">Reference proteome</keyword>
<dbReference type="Pfam" id="PF02481">
    <property type="entry name" value="DNA_processg_A"/>
    <property type="match status" value="1"/>
</dbReference>
<evidence type="ECO:0000256" key="1">
    <source>
        <dbReference type="ARBA" id="ARBA00006525"/>
    </source>
</evidence>
<feature type="domain" description="DprA winged helix" evidence="3">
    <location>
        <begin position="300"/>
        <end position="358"/>
    </location>
</feature>
<evidence type="ECO:0000259" key="3">
    <source>
        <dbReference type="Pfam" id="PF17782"/>
    </source>
</evidence>
<organism evidence="4 5">
    <name type="scientific">Desulfosarcina alkanivorans</name>
    <dbReference type="NCBI Taxonomy" id="571177"/>
    <lineage>
        <taxon>Bacteria</taxon>
        <taxon>Pseudomonadati</taxon>
        <taxon>Thermodesulfobacteriota</taxon>
        <taxon>Desulfobacteria</taxon>
        <taxon>Desulfobacterales</taxon>
        <taxon>Desulfosarcinaceae</taxon>
        <taxon>Desulfosarcina</taxon>
    </lineage>
</organism>
<dbReference type="InterPro" id="IPR057666">
    <property type="entry name" value="DrpA_SLOG"/>
</dbReference>
<dbReference type="NCBIfam" id="TIGR00732">
    <property type="entry name" value="dprA"/>
    <property type="match status" value="1"/>
</dbReference>
<dbReference type="AlphaFoldDB" id="A0A5K7YEI7"/>
<dbReference type="PANTHER" id="PTHR43022">
    <property type="entry name" value="PROTEIN SMF"/>
    <property type="match status" value="1"/>
</dbReference>
<sequence length="369" mass="39531">MSGLHPWFALKRVPGVGNLLFRRLVERFGSPEAVFDADDTELQAVKGVTARLVSAMRRHRTTDAVDRELEAVRQKGYTIVTLTDRRYPALLCQIPDPPPFLYVYGVLPATGLNIAVVGSRNATAYGISATRQLCMDLAGQQVNIVSGMARGVDTAAHAGAIAAGGFTVSVLGTGLNHIYPRENAQLFHQIAENGAVVSEFSLDTGPDAHHFPARNRIISGMCHGTVVVEATRRSGSLITARLAAEQNREVFAVPGNIHSFKSVGTHTLIKQGAKLVDHAGDVIEEFEHIPMPGGSMPSALPPALPPLTDEEAVVIDSLEAEPVHIDDLARRLALASGRLSGILLQLELKGLVVQSPGKQFSLTPGMDRK</sequence>
<dbReference type="SUPFAM" id="SSF102405">
    <property type="entry name" value="MCP/YpsA-like"/>
    <property type="match status" value="1"/>
</dbReference>
<gene>
    <name evidence="4" type="primary">dprA</name>
    <name evidence="4" type="ORF">DSCA_00690</name>
</gene>
<dbReference type="InterPro" id="IPR036388">
    <property type="entry name" value="WH-like_DNA-bd_sf"/>
</dbReference>
<dbReference type="PANTHER" id="PTHR43022:SF1">
    <property type="entry name" value="PROTEIN SMF"/>
    <property type="match status" value="1"/>
</dbReference>
<dbReference type="Pfam" id="PF17782">
    <property type="entry name" value="WHD_DprA"/>
    <property type="match status" value="1"/>
</dbReference>
<dbReference type="Pfam" id="PF14520">
    <property type="entry name" value="HHH_5"/>
    <property type="match status" value="1"/>
</dbReference>
<dbReference type="OrthoDB" id="9785707at2"/>
<dbReference type="Gene3D" id="1.10.10.10">
    <property type="entry name" value="Winged helix-like DNA-binding domain superfamily/Winged helix DNA-binding domain"/>
    <property type="match status" value="1"/>
</dbReference>
<dbReference type="InterPro" id="IPR041614">
    <property type="entry name" value="DprA_WH"/>
</dbReference>
<dbReference type="SUPFAM" id="SSF47781">
    <property type="entry name" value="RuvA domain 2-like"/>
    <property type="match status" value="1"/>
</dbReference>
<reference evidence="4 5" key="1">
    <citation type="submission" date="2019-11" db="EMBL/GenBank/DDBJ databases">
        <title>Comparative genomics of hydrocarbon-degrading Desulfosarcina strains.</title>
        <authorList>
            <person name="Watanabe M."/>
            <person name="Kojima H."/>
            <person name="Fukui M."/>
        </authorList>
    </citation>
    <scope>NUCLEOTIDE SEQUENCE [LARGE SCALE GENOMIC DNA]</scope>
    <source>
        <strain evidence="4 5">PL12</strain>
    </source>
</reference>
<dbReference type="RefSeq" id="WP_155314560.1">
    <property type="nucleotide sequence ID" value="NZ_AP021874.1"/>
</dbReference>
<dbReference type="InterPro" id="IPR003488">
    <property type="entry name" value="DprA"/>
</dbReference>
<feature type="domain" description="Smf/DprA SLOG" evidence="2">
    <location>
        <begin position="79"/>
        <end position="286"/>
    </location>
</feature>
<dbReference type="GO" id="GO:0009294">
    <property type="term" value="P:DNA-mediated transformation"/>
    <property type="evidence" value="ECO:0007669"/>
    <property type="project" value="InterPro"/>
</dbReference>
<dbReference type="Proteomes" id="UP000427906">
    <property type="component" value="Chromosome"/>
</dbReference>
<dbReference type="KEGG" id="dalk:DSCA_00690"/>
<dbReference type="Gene3D" id="3.40.50.450">
    <property type="match status" value="1"/>
</dbReference>